<dbReference type="InterPro" id="IPR046342">
    <property type="entry name" value="CBS_dom_sf"/>
</dbReference>
<evidence type="ECO:0000259" key="2">
    <source>
        <dbReference type="PROSITE" id="PS51371"/>
    </source>
</evidence>
<feature type="domain" description="CBS" evidence="2">
    <location>
        <begin position="88"/>
        <end position="146"/>
    </location>
</feature>
<dbReference type="OrthoDB" id="2375431at2"/>
<dbReference type="InterPro" id="IPR000644">
    <property type="entry name" value="CBS_dom"/>
</dbReference>
<dbReference type="SUPFAM" id="SSF54631">
    <property type="entry name" value="CBS-domain pair"/>
    <property type="match status" value="1"/>
</dbReference>
<dbReference type="PROSITE" id="PS51371">
    <property type="entry name" value="CBS"/>
    <property type="match status" value="1"/>
</dbReference>
<accession>A0A5C1QL48</accession>
<protein>
    <submittedName>
        <fullName evidence="3">CBS domain-containing protein</fullName>
    </submittedName>
</protein>
<evidence type="ECO:0000313" key="4">
    <source>
        <dbReference type="Proteomes" id="UP000324209"/>
    </source>
</evidence>
<name>A0A5C1QL48_9SPIO</name>
<gene>
    <name evidence="3" type="ORF">EXM22_02310</name>
</gene>
<dbReference type="EMBL" id="CP036150">
    <property type="protein sequence ID" value="QEN06882.1"/>
    <property type="molecule type" value="Genomic_DNA"/>
</dbReference>
<proteinExistence type="predicted"/>
<dbReference type="RefSeq" id="WP_149484964.1">
    <property type="nucleotide sequence ID" value="NZ_CP036150.1"/>
</dbReference>
<dbReference type="Gene3D" id="3.10.580.10">
    <property type="entry name" value="CBS-domain"/>
    <property type="match status" value="1"/>
</dbReference>
<keyword evidence="1" id="KW-0129">CBS domain</keyword>
<evidence type="ECO:0000313" key="3">
    <source>
        <dbReference type="EMBL" id="QEN06882.1"/>
    </source>
</evidence>
<reference evidence="3 4" key="1">
    <citation type="submission" date="2019-02" db="EMBL/GenBank/DDBJ databases">
        <title>Complete Genome Sequence and Methylome Analysis of free living Spirochaetas.</title>
        <authorList>
            <person name="Fomenkov A."/>
            <person name="Dubinina G."/>
            <person name="Leshcheva N."/>
            <person name="Mikheeva N."/>
            <person name="Grabovich M."/>
            <person name="Vincze T."/>
            <person name="Roberts R.J."/>
        </authorList>
    </citation>
    <scope>NUCLEOTIDE SEQUENCE [LARGE SCALE GENOMIC DNA]</scope>
    <source>
        <strain evidence="3 4">K2</strain>
    </source>
</reference>
<dbReference type="KEGG" id="ock:EXM22_02310"/>
<dbReference type="Proteomes" id="UP000324209">
    <property type="component" value="Chromosome"/>
</dbReference>
<dbReference type="Pfam" id="PF00571">
    <property type="entry name" value="CBS"/>
    <property type="match status" value="1"/>
</dbReference>
<keyword evidence="4" id="KW-1185">Reference proteome</keyword>
<dbReference type="AlphaFoldDB" id="A0A5C1QL48"/>
<evidence type="ECO:0000256" key="1">
    <source>
        <dbReference type="PROSITE-ProRule" id="PRU00703"/>
    </source>
</evidence>
<organism evidence="3 4">
    <name type="scientific">Oceanispirochaeta crateris</name>
    <dbReference type="NCBI Taxonomy" id="2518645"/>
    <lineage>
        <taxon>Bacteria</taxon>
        <taxon>Pseudomonadati</taxon>
        <taxon>Spirochaetota</taxon>
        <taxon>Spirochaetia</taxon>
        <taxon>Spirochaetales</taxon>
        <taxon>Spirochaetaceae</taxon>
        <taxon>Oceanispirochaeta</taxon>
    </lineage>
</organism>
<sequence>MIKKQIHEMMSREKLNCLSESDSLHSFLSRKEKKTANCYIVDHQNTLKGILSEKTVLQFIAPMLPLLDEQHTVSLMEKLKSISLSDLIDQNFRTLSLTNTLSEILQDLTTSSHEAMAVVDSHGRLLGEVTINSLLAFLNSKNNCVEKSRSKFLKVV</sequence>